<keyword evidence="2" id="KW-0732">Signal</keyword>
<proteinExistence type="predicted"/>
<comment type="caution">
    <text evidence="3">The sequence shown here is derived from an EMBL/GenBank/DDBJ whole genome shotgun (WGS) entry which is preliminary data.</text>
</comment>
<feature type="region of interest" description="Disordered" evidence="1">
    <location>
        <begin position="117"/>
        <end position="139"/>
    </location>
</feature>
<evidence type="ECO:0000313" key="3">
    <source>
        <dbReference type="EMBL" id="GMS97535.1"/>
    </source>
</evidence>
<dbReference type="EMBL" id="BTSX01000004">
    <property type="protein sequence ID" value="GMS97535.1"/>
    <property type="molecule type" value="Genomic_DNA"/>
</dbReference>
<dbReference type="AlphaFoldDB" id="A0AAV5TSS3"/>
<evidence type="ECO:0008006" key="5">
    <source>
        <dbReference type="Google" id="ProtNLM"/>
    </source>
</evidence>
<sequence>MRWLPLLLLPYLALGCVPMKSTAGDNGIPATPAAPGCGGSAGSTGSCPALGAYDTTQCVTDIAAEGNTKGCVAATQVCSTITCPSAFPRTTIKGSNPGDVPLAITCNTGTNTWDLNAAPTDGQPPTTQAQVEASQGAPL</sequence>
<dbReference type="Proteomes" id="UP001432027">
    <property type="component" value="Unassembled WGS sequence"/>
</dbReference>
<dbReference type="PROSITE" id="PS51257">
    <property type="entry name" value="PROKAR_LIPOPROTEIN"/>
    <property type="match status" value="1"/>
</dbReference>
<name>A0AAV5TSS3_9BILA</name>
<evidence type="ECO:0000313" key="4">
    <source>
        <dbReference type="Proteomes" id="UP001432027"/>
    </source>
</evidence>
<reference evidence="3" key="1">
    <citation type="submission" date="2023-10" db="EMBL/GenBank/DDBJ databases">
        <title>Genome assembly of Pristionchus species.</title>
        <authorList>
            <person name="Yoshida K."/>
            <person name="Sommer R.J."/>
        </authorList>
    </citation>
    <scope>NUCLEOTIDE SEQUENCE</scope>
    <source>
        <strain evidence="3">RS0144</strain>
    </source>
</reference>
<keyword evidence="4" id="KW-1185">Reference proteome</keyword>
<feature type="compositionally biased region" description="Polar residues" evidence="1">
    <location>
        <begin position="123"/>
        <end position="133"/>
    </location>
</feature>
<feature type="signal peptide" evidence="2">
    <location>
        <begin position="1"/>
        <end position="15"/>
    </location>
</feature>
<evidence type="ECO:0000256" key="2">
    <source>
        <dbReference type="SAM" id="SignalP"/>
    </source>
</evidence>
<organism evidence="3 4">
    <name type="scientific">Pristionchus entomophagus</name>
    <dbReference type="NCBI Taxonomy" id="358040"/>
    <lineage>
        <taxon>Eukaryota</taxon>
        <taxon>Metazoa</taxon>
        <taxon>Ecdysozoa</taxon>
        <taxon>Nematoda</taxon>
        <taxon>Chromadorea</taxon>
        <taxon>Rhabditida</taxon>
        <taxon>Rhabditina</taxon>
        <taxon>Diplogasteromorpha</taxon>
        <taxon>Diplogasteroidea</taxon>
        <taxon>Neodiplogasteridae</taxon>
        <taxon>Pristionchus</taxon>
    </lineage>
</organism>
<feature type="chain" id="PRO_5044011544" description="Lipoprotein" evidence="2">
    <location>
        <begin position="16"/>
        <end position="139"/>
    </location>
</feature>
<feature type="non-terminal residue" evidence="3">
    <location>
        <position position="139"/>
    </location>
</feature>
<evidence type="ECO:0000256" key="1">
    <source>
        <dbReference type="SAM" id="MobiDB-lite"/>
    </source>
</evidence>
<accession>A0AAV5TSS3</accession>
<protein>
    <recommendedName>
        <fullName evidence="5">Lipoprotein</fullName>
    </recommendedName>
</protein>
<gene>
    <name evidence="3" type="ORF">PENTCL1PPCAC_19710</name>
</gene>